<keyword evidence="6 8" id="KW-0472">Membrane</keyword>
<evidence type="ECO:0000313" key="11">
    <source>
        <dbReference type="Proteomes" id="UP000286678"/>
    </source>
</evidence>
<dbReference type="GO" id="GO:0016020">
    <property type="term" value="C:membrane"/>
    <property type="evidence" value="ECO:0007669"/>
    <property type="project" value="UniProtKB-SubCell"/>
</dbReference>
<evidence type="ECO:0000259" key="9">
    <source>
        <dbReference type="Pfam" id="PF01343"/>
    </source>
</evidence>
<evidence type="ECO:0000256" key="8">
    <source>
        <dbReference type="SAM" id="Phobius"/>
    </source>
</evidence>
<evidence type="ECO:0000256" key="2">
    <source>
        <dbReference type="ARBA" id="ARBA00008683"/>
    </source>
</evidence>
<feature type="active site" description="Proton donor/acceptor" evidence="7">
    <location>
        <position position="199"/>
    </location>
</feature>
<feature type="transmembrane region" description="Helical" evidence="8">
    <location>
        <begin position="18"/>
        <end position="37"/>
    </location>
</feature>
<evidence type="ECO:0000256" key="1">
    <source>
        <dbReference type="ARBA" id="ARBA00004370"/>
    </source>
</evidence>
<dbReference type="InterPro" id="IPR029045">
    <property type="entry name" value="ClpP/crotonase-like_dom_sf"/>
</dbReference>
<feature type="domain" description="Peptidase S49" evidence="9">
    <location>
        <begin position="131"/>
        <end position="288"/>
    </location>
</feature>
<keyword evidence="3" id="KW-0645">Protease</keyword>
<evidence type="ECO:0000256" key="7">
    <source>
        <dbReference type="PIRSR" id="PIRSR001217-1"/>
    </source>
</evidence>
<evidence type="ECO:0000256" key="6">
    <source>
        <dbReference type="ARBA" id="ARBA00023136"/>
    </source>
</evidence>
<evidence type="ECO:0000256" key="4">
    <source>
        <dbReference type="ARBA" id="ARBA00022801"/>
    </source>
</evidence>
<dbReference type="InterPro" id="IPR004635">
    <property type="entry name" value="Pept_S49_SppA"/>
</dbReference>
<dbReference type="PANTHER" id="PTHR33209">
    <property type="entry name" value="PROTEASE 4"/>
    <property type="match status" value="1"/>
</dbReference>
<dbReference type="GO" id="GO:0008236">
    <property type="term" value="F:serine-type peptidase activity"/>
    <property type="evidence" value="ECO:0007669"/>
    <property type="project" value="UniProtKB-KW"/>
</dbReference>
<dbReference type="PANTHER" id="PTHR33209:SF1">
    <property type="entry name" value="PEPTIDASE S49 DOMAIN-CONTAINING PROTEIN"/>
    <property type="match status" value="1"/>
</dbReference>
<dbReference type="PIRSF" id="PIRSF001217">
    <property type="entry name" value="Protease_4_SppA"/>
    <property type="match status" value="1"/>
</dbReference>
<dbReference type="OrthoDB" id="9764363at2"/>
<evidence type="ECO:0000256" key="3">
    <source>
        <dbReference type="ARBA" id="ARBA00022670"/>
    </source>
</evidence>
<dbReference type="InterPro" id="IPR047217">
    <property type="entry name" value="S49_SppA_67K_type_N"/>
</dbReference>
<gene>
    <name evidence="10" type="primary">sppA</name>
    <name evidence="10" type="ORF">CWE21_01930</name>
</gene>
<dbReference type="EMBL" id="PIPT01000001">
    <property type="protein sequence ID" value="RUO51076.1"/>
    <property type="molecule type" value="Genomic_DNA"/>
</dbReference>
<keyword evidence="5" id="KW-0720">Serine protease</keyword>
<dbReference type="GO" id="GO:0006465">
    <property type="term" value="P:signal peptide processing"/>
    <property type="evidence" value="ECO:0007669"/>
    <property type="project" value="InterPro"/>
</dbReference>
<dbReference type="CDD" id="cd07018">
    <property type="entry name" value="S49_SppA_67K_type"/>
    <property type="match status" value="1"/>
</dbReference>
<keyword evidence="11" id="KW-1185">Reference proteome</keyword>
<reference evidence="11" key="1">
    <citation type="journal article" date="2018" name="Front. Microbiol.">
        <title>Genome-Based Analysis Reveals the Taxonomy and Diversity of the Family Idiomarinaceae.</title>
        <authorList>
            <person name="Liu Y."/>
            <person name="Lai Q."/>
            <person name="Shao Z."/>
        </authorList>
    </citation>
    <scope>NUCLEOTIDE SEQUENCE [LARGE SCALE GENOMIC DNA]</scope>
    <source>
        <strain evidence="11">SW15</strain>
    </source>
</reference>
<dbReference type="CDD" id="cd07023">
    <property type="entry name" value="S49_Sppa_N_C"/>
    <property type="match status" value="1"/>
</dbReference>
<dbReference type="NCBIfam" id="TIGR00706">
    <property type="entry name" value="SppA_dom"/>
    <property type="match status" value="1"/>
</dbReference>
<comment type="subcellular location">
    <subcellularLocation>
        <location evidence="1">Membrane</location>
    </subcellularLocation>
</comment>
<sequence>MANVFKKLLGLINGIRKVLLNVIFFLLLFFVVAILVADDEPIMVPENGVLVVKLNGTLVEEETWVDPMDRFFNDALGSPSTPPETLLSSVVESIDRAANDQRISGIYLDLSRFAGGGLNKMEQVAEALLRFRESGKPVYSYADYYTQSQYYLAAHADGIYLNPLGAMMFEGMGGYRLYFKDLLEKLKVSTHVFKVGAYKSAVEPYTRNDMSEQAREANAELYDALWQTFVGRIEQQRTIDPRLLSGTIDDFQAMLAENNEDMAQVALNGGLVDELLTREAFRSQMINLTGLDEDEKSWRRINHENYLEAKAMQLELATEQEASANEIAVVVARGVIVDGYQKPGGVGGDSTAELLRRARLNDNTKAVVLRIDSPGGSGFASEVIRQEVLELQAAGIPVIASMSSVAASGGYWIAASADQIWATPTTITGSIGVFGMFFTIEDSLAHIGVYNDGYHTTEMPVMDITRPLPEEAKVVVQSSIEKFYRDFVSMVADSRGMTYEQVHEVAQGRVWTGTKAQELGLVDNLGDLDAAIDAAAQVANLDDYQVVSVEPELSARERFLRDFFGQAEVFLPVTTTPRTIDPIKQQLQGVWSEVQMVSKFNDPQGVYLLCELCPLP</sequence>
<feature type="active site" description="Nucleophile" evidence="7">
    <location>
        <position position="408"/>
    </location>
</feature>
<dbReference type="Gene3D" id="3.90.226.10">
    <property type="entry name" value="2-enoyl-CoA Hydratase, Chain A, domain 1"/>
    <property type="match status" value="4"/>
</dbReference>
<dbReference type="AlphaFoldDB" id="A0A432XQT3"/>
<evidence type="ECO:0000256" key="5">
    <source>
        <dbReference type="ARBA" id="ARBA00022825"/>
    </source>
</evidence>
<dbReference type="InterPro" id="IPR002142">
    <property type="entry name" value="Peptidase_S49"/>
</dbReference>
<proteinExistence type="inferred from homology"/>
<organism evidence="10 11">
    <name type="scientific">Pseudidiomarina aquimaris</name>
    <dbReference type="NCBI Taxonomy" id="641841"/>
    <lineage>
        <taxon>Bacteria</taxon>
        <taxon>Pseudomonadati</taxon>
        <taxon>Pseudomonadota</taxon>
        <taxon>Gammaproteobacteria</taxon>
        <taxon>Alteromonadales</taxon>
        <taxon>Idiomarinaceae</taxon>
        <taxon>Pseudidiomarina</taxon>
    </lineage>
</organism>
<name>A0A432XQT3_9GAMM</name>
<accession>A0A432XQT3</accession>
<keyword evidence="8" id="KW-1133">Transmembrane helix</keyword>
<dbReference type="Pfam" id="PF01343">
    <property type="entry name" value="Peptidase_S49"/>
    <property type="match status" value="2"/>
</dbReference>
<feature type="domain" description="Peptidase S49" evidence="9">
    <location>
        <begin position="391"/>
        <end position="541"/>
    </location>
</feature>
<protein>
    <submittedName>
        <fullName evidence="10">Signal peptide peptidase SppA</fullName>
    </submittedName>
</protein>
<evidence type="ECO:0000313" key="10">
    <source>
        <dbReference type="EMBL" id="RUO51076.1"/>
    </source>
</evidence>
<dbReference type="NCBIfam" id="TIGR00705">
    <property type="entry name" value="SppA_67K"/>
    <property type="match status" value="1"/>
</dbReference>
<dbReference type="InterPro" id="IPR047272">
    <property type="entry name" value="S49_SppA_C"/>
</dbReference>
<dbReference type="Proteomes" id="UP000286678">
    <property type="component" value="Unassembled WGS sequence"/>
</dbReference>
<dbReference type="InterPro" id="IPR004634">
    <property type="entry name" value="Pept_S49_pIV"/>
</dbReference>
<comment type="similarity">
    <text evidence="2">Belongs to the peptidase S49 family.</text>
</comment>
<keyword evidence="4" id="KW-0378">Hydrolase</keyword>
<comment type="caution">
    <text evidence="10">The sequence shown here is derived from an EMBL/GenBank/DDBJ whole genome shotgun (WGS) entry which is preliminary data.</text>
</comment>
<keyword evidence="8" id="KW-0812">Transmembrane</keyword>
<dbReference type="SUPFAM" id="SSF52096">
    <property type="entry name" value="ClpP/crotonase"/>
    <property type="match status" value="2"/>
</dbReference>